<proteinExistence type="predicted"/>
<protein>
    <submittedName>
        <fullName evidence="1">Uncharacterized protein</fullName>
    </submittedName>
</protein>
<reference evidence="1 2" key="1">
    <citation type="journal article" date="2015" name="Nature">
        <title>rRNA introns, odd ribosomes, and small enigmatic genomes across a large radiation of phyla.</title>
        <authorList>
            <person name="Brown C.T."/>
            <person name="Hug L.A."/>
            <person name="Thomas B.C."/>
            <person name="Sharon I."/>
            <person name="Castelle C.J."/>
            <person name="Singh A."/>
            <person name="Wilkins M.J."/>
            <person name="Williams K.H."/>
            <person name="Banfield J.F."/>
        </authorList>
    </citation>
    <scope>NUCLEOTIDE SEQUENCE [LARGE SCALE GENOMIC DNA]</scope>
</reference>
<dbReference type="EMBL" id="LBTW01000077">
    <property type="protein sequence ID" value="KKQ46551.1"/>
    <property type="molecule type" value="Genomic_DNA"/>
</dbReference>
<evidence type="ECO:0000313" key="1">
    <source>
        <dbReference type="EMBL" id="KKQ46551.1"/>
    </source>
</evidence>
<evidence type="ECO:0000313" key="2">
    <source>
        <dbReference type="Proteomes" id="UP000034366"/>
    </source>
</evidence>
<comment type="caution">
    <text evidence="1">The sequence shown here is derived from an EMBL/GenBank/DDBJ whole genome shotgun (WGS) entry which is preliminary data.</text>
</comment>
<gene>
    <name evidence="1" type="ORF">US67_C0077G0007</name>
</gene>
<name>A0A0G0L1D2_9BACT</name>
<dbReference type="AlphaFoldDB" id="A0A0G0L1D2"/>
<accession>A0A0G0L1D2</accession>
<dbReference type="Proteomes" id="UP000034366">
    <property type="component" value="Unassembled WGS sequence"/>
</dbReference>
<organism evidence="1 2">
    <name type="scientific">Candidatus Woesebacteria bacterium GW2011_GWD1_38_10</name>
    <dbReference type="NCBI Taxonomy" id="1618592"/>
    <lineage>
        <taxon>Bacteria</taxon>
        <taxon>Candidatus Woeseibacteriota</taxon>
    </lineage>
</organism>
<sequence length="30" mass="3377">MSEGISQRLGILSGKLRGYENEEDLIKIVK</sequence>